<proteinExistence type="predicted"/>
<evidence type="ECO:0000313" key="2">
    <source>
        <dbReference type="Proteomes" id="UP000438699"/>
    </source>
</evidence>
<dbReference type="EMBL" id="WAIE01000007">
    <property type="protein sequence ID" value="KAB1440251.1"/>
    <property type="molecule type" value="Genomic_DNA"/>
</dbReference>
<dbReference type="Proteomes" id="UP000438699">
    <property type="component" value="Unassembled WGS sequence"/>
</dbReference>
<evidence type="ECO:0000313" key="1">
    <source>
        <dbReference type="EMBL" id="KAB1440251.1"/>
    </source>
</evidence>
<dbReference type="GO" id="GO:0044780">
    <property type="term" value="P:bacterial-type flagellum assembly"/>
    <property type="evidence" value="ECO:0007669"/>
    <property type="project" value="InterPro"/>
</dbReference>
<keyword evidence="1" id="KW-0969">Cilium</keyword>
<dbReference type="AlphaFoldDB" id="A0A6N6N231"/>
<dbReference type="Pfam" id="PF05130">
    <property type="entry name" value="FlgN"/>
    <property type="match status" value="1"/>
</dbReference>
<accession>A0A6N6N231</accession>
<comment type="caution">
    <text evidence="1">The sequence shown here is derived from an EMBL/GenBank/DDBJ whole genome shotgun (WGS) entry which is preliminary data.</text>
</comment>
<keyword evidence="1" id="KW-0966">Cell projection</keyword>
<keyword evidence="2" id="KW-1185">Reference proteome</keyword>
<dbReference type="OrthoDB" id="5453528at2"/>
<sequence length="160" mass="18175">MFTLLEENLVRQNKAIMLLSALLEEEFARLQKRNPRGVSRIELSIQELLRQIAAERFSLKRMCQAIDPEAEQVHMLYSSMDETTQQAFGSMLAMLDKMEQKCGLQAAKNQELAQALLDQSSSLLNFMHKEIQPKKRDAYSARGRFVGAGSSQATILRGRL</sequence>
<name>A0A6N6N231_9BACT</name>
<dbReference type="InterPro" id="IPR007809">
    <property type="entry name" value="FlgN-like"/>
</dbReference>
<keyword evidence="1" id="KW-0282">Flagellum</keyword>
<organism evidence="1 2">
    <name type="scientific">Pseudodesulfovibrio senegalensis</name>
    <dbReference type="NCBI Taxonomy" id="1721087"/>
    <lineage>
        <taxon>Bacteria</taxon>
        <taxon>Pseudomonadati</taxon>
        <taxon>Thermodesulfobacteriota</taxon>
        <taxon>Desulfovibrionia</taxon>
        <taxon>Desulfovibrionales</taxon>
        <taxon>Desulfovibrionaceae</taxon>
    </lineage>
</organism>
<reference evidence="1 2" key="1">
    <citation type="journal article" date="2017" name="Int. J. Syst. Evol. Microbiol.">
        <title>Desulfovibrio senegalensis sp. nov., a mesophilic sulfate reducer isolated from marine sediment.</title>
        <authorList>
            <person name="Thioye A."/>
            <person name="Gam Z.B.A."/>
            <person name="Mbengue M."/>
            <person name="Cayol J.L."/>
            <person name="Joseph-Bartoli M."/>
            <person name="Toure-Kane C."/>
            <person name="Labat M."/>
        </authorList>
    </citation>
    <scope>NUCLEOTIDE SEQUENCE [LARGE SCALE GENOMIC DNA]</scope>
    <source>
        <strain evidence="1 2">DSM 101509</strain>
    </source>
</reference>
<gene>
    <name evidence="1" type="ORF">F8A88_13430</name>
</gene>
<protein>
    <submittedName>
        <fullName evidence="1">Flagellar protein FlgN</fullName>
    </submittedName>
</protein>